<dbReference type="CDD" id="cd00164">
    <property type="entry name" value="S1_like"/>
    <property type="match status" value="2"/>
</dbReference>
<keyword evidence="1" id="KW-0175">Coiled coil</keyword>
<feature type="coiled-coil region" evidence="1">
    <location>
        <begin position="100"/>
        <end position="130"/>
    </location>
</feature>
<dbReference type="AlphaFoldDB" id="A0AAU8Q4D4"/>
<dbReference type="Gene3D" id="2.40.50.140">
    <property type="entry name" value="Nucleic acid-binding proteins"/>
    <property type="match status" value="2"/>
</dbReference>
<feature type="domain" description="S1 motif" evidence="2">
    <location>
        <begin position="120"/>
        <end position="189"/>
    </location>
</feature>
<dbReference type="KEGG" id="dku:Desku_2424"/>
<dbReference type="Proteomes" id="UP000009229">
    <property type="component" value="Chromosome"/>
</dbReference>
<dbReference type="InterPro" id="IPR003029">
    <property type="entry name" value="S1_domain"/>
</dbReference>
<protein>
    <submittedName>
        <fullName evidence="3">RNA binding S1 domain protein</fullName>
    </submittedName>
</protein>
<evidence type="ECO:0000259" key="2">
    <source>
        <dbReference type="PROSITE" id="PS50126"/>
    </source>
</evidence>
<sequence length="285" mass="32618">MRFAPEGTNYRDIDPWDALYTARDKEQILNVTIVNVRSINGHGYTWEVSFGEQEDLFGIVGLIPESESGLPEGTSMNWFKHQVVAAKIKGIDRKNSIVALTRKEVVEENLRRMIEQLEESEQLLALVRASSPSGIVVDIGGGVLVRIPRREIKLSRAVPVEVQYPTGQFVKVQVTGIDKAAKRIDISMIDPWQPGEYVRGEMVTGKIIQIKDNIAFVQTKPGLVGIAPYPKSEQVKIGETVKYQVQRYDPDNRVLHLVRWDEERIRGRRRQRARKRRERASEQRY</sequence>
<proteinExistence type="predicted"/>
<dbReference type="SMART" id="SM00316">
    <property type="entry name" value="S1"/>
    <property type="match status" value="3"/>
</dbReference>
<dbReference type="InterPro" id="IPR012340">
    <property type="entry name" value="NA-bd_OB-fold"/>
</dbReference>
<dbReference type="SUPFAM" id="SSF50249">
    <property type="entry name" value="Nucleic acid-binding proteins"/>
    <property type="match status" value="2"/>
</dbReference>
<organism evidence="3 4">
    <name type="scientific">Desulfofundulus kuznetsovii (strain DSM 6115 / VKM B-1805 / 17)</name>
    <name type="common">Desulfotomaculum kuznetsovii</name>
    <dbReference type="NCBI Taxonomy" id="760568"/>
    <lineage>
        <taxon>Bacteria</taxon>
        <taxon>Bacillati</taxon>
        <taxon>Bacillota</taxon>
        <taxon>Clostridia</taxon>
        <taxon>Eubacteriales</taxon>
        <taxon>Peptococcaceae</taxon>
        <taxon>Desulfofundulus</taxon>
    </lineage>
</organism>
<keyword evidence="4" id="KW-1185">Reference proteome</keyword>
<evidence type="ECO:0000256" key="1">
    <source>
        <dbReference type="SAM" id="Coils"/>
    </source>
</evidence>
<gene>
    <name evidence="3" type="ordered locus">Desku_2424</name>
</gene>
<accession>A0AAU8Q4D4</accession>
<dbReference type="EMBL" id="CP002770">
    <property type="protein sequence ID" value="AEG15958.1"/>
    <property type="molecule type" value="Genomic_DNA"/>
</dbReference>
<name>A0AAU8Q4D4_DESK7</name>
<feature type="domain" description="S1 motif" evidence="2">
    <location>
        <begin position="200"/>
        <end position="260"/>
    </location>
</feature>
<dbReference type="PROSITE" id="PS50126">
    <property type="entry name" value="S1"/>
    <property type="match status" value="2"/>
</dbReference>
<dbReference type="RefSeq" id="WP_013823469.1">
    <property type="nucleotide sequence ID" value="NC_015573.1"/>
</dbReference>
<dbReference type="Pfam" id="PF00575">
    <property type="entry name" value="S1"/>
    <property type="match status" value="1"/>
</dbReference>
<reference evidence="4" key="1">
    <citation type="submission" date="2011-05" db="EMBL/GenBank/DDBJ databases">
        <title>Complete sequence of Desulfotomaculum kuznetsovii DSM 6115.</title>
        <authorList>
            <person name="Lucas S."/>
            <person name="Han J."/>
            <person name="Lapidus A."/>
            <person name="Cheng J.-F."/>
            <person name="Goodwin L."/>
            <person name="Pitluck S."/>
            <person name="Peters L."/>
            <person name="Mikhailova N."/>
            <person name="Lu M."/>
            <person name="Saunders E."/>
            <person name="Han C."/>
            <person name="Tapia R."/>
            <person name="Land M."/>
            <person name="Hauser L."/>
            <person name="Kyrpides N."/>
            <person name="Ivanova N."/>
            <person name="Pagani I."/>
            <person name="Nazina T."/>
            <person name="Ivanova A."/>
            <person name="Parshina S."/>
            <person name="Kuever J."/>
            <person name="Muyzer G."/>
            <person name="Plugge C."/>
            <person name="Stams A."/>
            <person name="Woyke T."/>
        </authorList>
    </citation>
    <scope>NUCLEOTIDE SEQUENCE [LARGE SCALE GENOMIC DNA]</scope>
    <source>
        <strain evidence="4">DSM 6115 / VKM B-1805 / 17</strain>
    </source>
</reference>
<dbReference type="GO" id="GO:0003676">
    <property type="term" value="F:nucleic acid binding"/>
    <property type="evidence" value="ECO:0007669"/>
    <property type="project" value="InterPro"/>
</dbReference>
<evidence type="ECO:0000313" key="4">
    <source>
        <dbReference type="Proteomes" id="UP000009229"/>
    </source>
</evidence>
<evidence type="ECO:0000313" key="3">
    <source>
        <dbReference type="EMBL" id="AEG15958.1"/>
    </source>
</evidence>